<dbReference type="AlphaFoldDB" id="A0A6S6W412"/>
<accession>A0A6S6W412</accession>
<dbReference type="PANTHER" id="PTHR40370">
    <property type="entry name" value="EXPRESSED PROTEIN"/>
    <property type="match status" value="1"/>
</dbReference>
<dbReference type="EMBL" id="HG992981">
    <property type="protein sequence ID" value="CAE7177900.1"/>
    <property type="molecule type" value="Genomic_DNA"/>
</dbReference>
<reference evidence="1" key="1">
    <citation type="submission" date="2021-02" db="EMBL/GenBank/DDBJ databases">
        <authorList>
            <person name="Syme A R."/>
            <person name="Syme A R."/>
            <person name="Moolhuijzen P."/>
        </authorList>
    </citation>
    <scope>NUCLEOTIDE SEQUENCE</scope>
    <source>
        <strain evidence="1">W1-1</strain>
    </source>
</reference>
<proteinExistence type="predicted"/>
<organism evidence="1 2">
    <name type="scientific">Pyrenophora teres f. teres</name>
    <dbReference type="NCBI Taxonomy" id="97479"/>
    <lineage>
        <taxon>Eukaryota</taxon>
        <taxon>Fungi</taxon>
        <taxon>Dikarya</taxon>
        <taxon>Ascomycota</taxon>
        <taxon>Pezizomycotina</taxon>
        <taxon>Dothideomycetes</taxon>
        <taxon>Pleosporomycetidae</taxon>
        <taxon>Pleosporales</taxon>
        <taxon>Pleosporineae</taxon>
        <taxon>Pleosporaceae</taxon>
        <taxon>Pyrenophora</taxon>
    </lineage>
</organism>
<dbReference type="InterPro" id="IPR024500">
    <property type="entry name" value="DUF3074"/>
</dbReference>
<name>A0A6S6W412_9PLEO</name>
<evidence type="ECO:0000313" key="2">
    <source>
        <dbReference type="Proteomes" id="UP000472372"/>
    </source>
</evidence>
<dbReference type="Pfam" id="PF11274">
    <property type="entry name" value="DUF3074"/>
    <property type="match status" value="1"/>
</dbReference>
<evidence type="ECO:0000313" key="1">
    <source>
        <dbReference type="EMBL" id="CAE7177900.1"/>
    </source>
</evidence>
<sequence length="364" mass="40362">MTDSGATTSAGQSAARQYLELNYLKKSELPHHPSYGNAASEHSVSLVQFFNSLFAEVQKINFDEDFKACGTWSPKTGHVMMPPLEDTGGGEVAVPISVEKRIKAVNGANWAVRTSYHSDAHVNFSELGELLAKNHSRNEALYTPSALDAVELLTWGKGDLAKALSESNYREVIHNVEMFVSQMVHMMPKIAGCDLLQHRVFHVLVITTQTYREESSSELSQSITVQLPVDYASFADVDIVKAKSHVKTSGSSLCYHFPQSIERHGIQPNVTQKSRDGKKLTEGRYVSLERLLASSTKPSLGETQQTDTVRDGHHRWDMMTLSTAGGITRIAPKGVQEKETVNAIAEDVDYVLTHIAKRRREQVH</sequence>
<protein>
    <submittedName>
        <fullName evidence="1">DUF3074 domain containing protein</fullName>
    </submittedName>
</protein>
<dbReference type="Proteomes" id="UP000472372">
    <property type="component" value="Chromosome 5"/>
</dbReference>
<dbReference type="PANTHER" id="PTHR40370:SF1">
    <property type="entry name" value="DUF3074 DOMAIN-CONTAINING PROTEIN"/>
    <property type="match status" value="1"/>
</dbReference>
<gene>
    <name evidence="1" type="ORF">PTTW11_06255</name>
</gene>